<keyword evidence="1" id="KW-0732">Signal</keyword>
<name>A0A1Y1QZ39_9GAMM</name>
<feature type="signal peptide" evidence="1">
    <location>
        <begin position="1"/>
        <end position="22"/>
    </location>
</feature>
<comment type="caution">
    <text evidence="2">The sequence shown here is derived from an EMBL/GenBank/DDBJ whole genome shotgun (WGS) entry which is preliminary data.</text>
</comment>
<organism evidence="2 3">
    <name type="scientific">Thiothrix lacustris</name>
    <dbReference type="NCBI Taxonomy" id="525917"/>
    <lineage>
        <taxon>Bacteria</taxon>
        <taxon>Pseudomonadati</taxon>
        <taxon>Pseudomonadota</taxon>
        <taxon>Gammaproteobacteria</taxon>
        <taxon>Thiotrichales</taxon>
        <taxon>Thiotrichaceae</taxon>
        <taxon>Thiothrix</taxon>
    </lineage>
</organism>
<evidence type="ECO:0000256" key="1">
    <source>
        <dbReference type="SAM" id="SignalP"/>
    </source>
</evidence>
<dbReference type="EMBL" id="MTEJ01000001">
    <property type="protein sequence ID" value="OQX17161.1"/>
    <property type="molecule type" value="Genomic_DNA"/>
</dbReference>
<evidence type="ECO:0000313" key="2">
    <source>
        <dbReference type="EMBL" id="OQX17161.1"/>
    </source>
</evidence>
<dbReference type="AlphaFoldDB" id="A0A1Y1QZ39"/>
<dbReference type="Proteomes" id="UP000192491">
    <property type="component" value="Unassembled WGS sequence"/>
</dbReference>
<proteinExistence type="predicted"/>
<accession>A0A1Y1QZ39</accession>
<feature type="chain" id="PRO_5012530716" description="Organic solvent tolerance-like N-terminal domain-containing protein" evidence="1">
    <location>
        <begin position="23"/>
        <end position="113"/>
    </location>
</feature>
<sequence length="113" mass="11716">MQTNLARYFLCGVSLITGVVTAQAGSADIGDNVNARIARAKSEQAALASERARSKLADSEPGASDTGVKTLGDGCTIAIGNVFEDNKKIGTSARRETTVIVTGDIIQTGNNCR</sequence>
<reference evidence="2 3" key="1">
    <citation type="submission" date="2017-01" db="EMBL/GenBank/DDBJ databases">
        <title>Novel large sulfur bacteria in the metagenomes of groundwater-fed chemosynthetic microbial mats in the Lake Huron basin.</title>
        <authorList>
            <person name="Sharrar A.M."/>
            <person name="Flood B.E."/>
            <person name="Bailey J.V."/>
            <person name="Jones D.S."/>
            <person name="Biddanda B."/>
            <person name="Ruberg S.A."/>
            <person name="Marcus D.N."/>
            <person name="Dick G.J."/>
        </authorList>
    </citation>
    <scope>NUCLEOTIDE SEQUENCE [LARGE SCALE GENOMIC DNA]</scope>
    <source>
        <strain evidence="2">A8</strain>
    </source>
</reference>
<evidence type="ECO:0000313" key="3">
    <source>
        <dbReference type="Proteomes" id="UP000192491"/>
    </source>
</evidence>
<gene>
    <name evidence="2" type="ORF">BWK73_00130</name>
</gene>
<protein>
    <recommendedName>
        <fullName evidence="4">Organic solvent tolerance-like N-terminal domain-containing protein</fullName>
    </recommendedName>
</protein>
<evidence type="ECO:0008006" key="4">
    <source>
        <dbReference type="Google" id="ProtNLM"/>
    </source>
</evidence>